<evidence type="ECO:0000313" key="3">
    <source>
        <dbReference type="Proteomes" id="UP000198346"/>
    </source>
</evidence>
<proteinExistence type="predicted"/>
<dbReference type="PROSITE" id="PS50076">
    <property type="entry name" value="DNAJ_2"/>
    <property type="match status" value="1"/>
</dbReference>
<organism evidence="2 3">
    <name type="scientific">Amphiplicatus metriothermophilus</name>
    <dbReference type="NCBI Taxonomy" id="1519374"/>
    <lineage>
        <taxon>Bacteria</taxon>
        <taxon>Pseudomonadati</taxon>
        <taxon>Pseudomonadota</taxon>
        <taxon>Alphaproteobacteria</taxon>
        <taxon>Parvularculales</taxon>
        <taxon>Parvularculaceae</taxon>
        <taxon>Amphiplicatus</taxon>
    </lineage>
</organism>
<dbReference type="InterPro" id="IPR001623">
    <property type="entry name" value="DnaJ_domain"/>
</dbReference>
<name>A0A239PXL9_9PROT</name>
<sequence>MSDYAYRPRLGFDIRVRPPREEAEEPPVWAAASGRLCDAPDCRRRASVRVAKSPREMHDKLWLCAQHAREHNRRWNFFEGLSDAEAEAIRLASLYGDRPTWAMGGNERARAAARARRPSDFEDAFGLFRGAAPPARETGPTRNGRPVPRLQAQAFETLGLAVTASAAEIRRRYAELVRRFHPDANGGDRSAETQLIAVVRAHQILKKARIC</sequence>
<evidence type="ECO:0000313" key="2">
    <source>
        <dbReference type="EMBL" id="SNT75071.1"/>
    </source>
</evidence>
<dbReference type="SMART" id="SM00271">
    <property type="entry name" value="DnaJ"/>
    <property type="match status" value="1"/>
</dbReference>
<dbReference type="InterPro" id="IPR036869">
    <property type="entry name" value="J_dom_sf"/>
</dbReference>
<dbReference type="Pfam" id="PF00226">
    <property type="entry name" value="DnaJ"/>
    <property type="match status" value="1"/>
</dbReference>
<protein>
    <submittedName>
        <fullName evidence="2">DnaJ domain-containing protein</fullName>
    </submittedName>
</protein>
<accession>A0A239PXL9</accession>
<gene>
    <name evidence="2" type="ORF">SAMN06297382_2513</name>
</gene>
<reference evidence="2 3" key="1">
    <citation type="submission" date="2017-07" db="EMBL/GenBank/DDBJ databases">
        <authorList>
            <person name="Sun Z.S."/>
            <person name="Albrecht U."/>
            <person name="Echele G."/>
            <person name="Lee C.C."/>
        </authorList>
    </citation>
    <scope>NUCLEOTIDE SEQUENCE [LARGE SCALE GENOMIC DNA]</scope>
    <source>
        <strain evidence="2 3">CGMCC 1.12710</strain>
    </source>
</reference>
<dbReference type="OrthoDB" id="9786294at2"/>
<dbReference type="Gene3D" id="1.10.287.110">
    <property type="entry name" value="DnaJ domain"/>
    <property type="match status" value="1"/>
</dbReference>
<dbReference type="Proteomes" id="UP000198346">
    <property type="component" value="Unassembled WGS sequence"/>
</dbReference>
<dbReference type="PRINTS" id="PR00625">
    <property type="entry name" value="JDOMAIN"/>
</dbReference>
<dbReference type="RefSeq" id="WP_089412960.1">
    <property type="nucleotide sequence ID" value="NZ_FZQA01000007.1"/>
</dbReference>
<feature type="domain" description="J" evidence="1">
    <location>
        <begin position="153"/>
        <end position="210"/>
    </location>
</feature>
<dbReference type="AlphaFoldDB" id="A0A239PXL9"/>
<dbReference type="CDD" id="cd06257">
    <property type="entry name" value="DnaJ"/>
    <property type="match status" value="1"/>
</dbReference>
<dbReference type="EMBL" id="FZQA01000007">
    <property type="protein sequence ID" value="SNT75071.1"/>
    <property type="molecule type" value="Genomic_DNA"/>
</dbReference>
<keyword evidence="3" id="KW-1185">Reference proteome</keyword>
<dbReference type="SUPFAM" id="SSF46565">
    <property type="entry name" value="Chaperone J-domain"/>
    <property type="match status" value="1"/>
</dbReference>
<evidence type="ECO:0000259" key="1">
    <source>
        <dbReference type="PROSITE" id="PS50076"/>
    </source>
</evidence>